<dbReference type="SUPFAM" id="SSF118203">
    <property type="entry name" value="Vacuolar ATP synthase subunit C"/>
    <property type="match status" value="1"/>
</dbReference>
<dbReference type="GO" id="GO:0046961">
    <property type="term" value="F:proton-transporting ATPase activity, rotational mechanism"/>
    <property type="evidence" value="ECO:0007669"/>
    <property type="project" value="InterPro"/>
</dbReference>
<gene>
    <name evidence="6" type="ORF">TRITD_1Av1G228990</name>
</gene>
<keyword evidence="4 5" id="KW-0406">Ion transport</keyword>
<dbReference type="GO" id="GO:0000221">
    <property type="term" value="C:vacuolar proton-transporting V-type ATPase, V1 domain"/>
    <property type="evidence" value="ECO:0007669"/>
    <property type="project" value="TreeGrafter"/>
</dbReference>
<comment type="function">
    <text evidence="5">Subunit of the V1 complex of vacuolar(H+)-ATPase (V-ATPase), a multisubunit enzyme composed of a peripheral complex (V1) that hydrolyzes ATP and a membrane integral complex (V0) that translocates protons. V-ATPase is responsible for acidifying and maintaining the pH of intracellular compartments and in some cell types, is targeted to the plasma membrane, where it is responsible for acidifying the extracellular environment. Subunit C is necessary for the assembly of the catalytic sector of the enzyme and is likely to have a specific function in its catalytic activity.</text>
</comment>
<evidence type="ECO:0000256" key="4">
    <source>
        <dbReference type="ARBA" id="ARBA00023065"/>
    </source>
</evidence>
<dbReference type="InterPro" id="IPR036132">
    <property type="entry name" value="Vac_ATP_synth_c_sf"/>
</dbReference>
<proteinExistence type="inferred from homology"/>
<dbReference type="PANTHER" id="PTHR10137:SF0">
    <property type="entry name" value="V-TYPE PROTON ATPASE SUBUNIT C"/>
    <property type="match status" value="1"/>
</dbReference>
<accession>A0A9R0QLA3</accession>
<evidence type="ECO:0000256" key="1">
    <source>
        <dbReference type="ARBA" id="ARBA00006138"/>
    </source>
</evidence>
<keyword evidence="2 5" id="KW-0813">Transport</keyword>
<keyword evidence="3 5" id="KW-0375">Hydrogen ion transport</keyword>
<protein>
    <recommendedName>
        <fullName evidence="5">V-type proton ATPase subunit C</fullName>
    </recommendedName>
</protein>
<evidence type="ECO:0000256" key="2">
    <source>
        <dbReference type="ARBA" id="ARBA00022448"/>
    </source>
</evidence>
<dbReference type="PANTHER" id="PTHR10137">
    <property type="entry name" value="V-TYPE PROTON ATPASE SUBUNIT C"/>
    <property type="match status" value="1"/>
</dbReference>
<dbReference type="Gramene" id="TRITD1Av1G228990.2">
    <property type="protein sequence ID" value="TRITD1Av1G228990.2"/>
    <property type="gene ID" value="TRITD1Av1G228990"/>
</dbReference>
<dbReference type="Proteomes" id="UP000324705">
    <property type="component" value="Chromosome 1A"/>
</dbReference>
<evidence type="ECO:0000313" key="6">
    <source>
        <dbReference type="EMBL" id="VAH11719.1"/>
    </source>
</evidence>
<reference evidence="6 7" key="1">
    <citation type="submission" date="2017-09" db="EMBL/GenBank/DDBJ databases">
        <authorList>
            <consortium name="International Durum Wheat Genome Sequencing Consortium (IDWGSC)"/>
            <person name="Milanesi L."/>
        </authorList>
    </citation>
    <scope>NUCLEOTIDE SEQUENCE [LARGE SCALE GENOMIC DNA]</scope>
    <source>
        <strain evidence="7">cv. Svevo</strain>
    </source>
</reference>
<dbReference type="AlphaFoldDB" id="A0A9R0QLA3"/>
<evidence type="ECO:0000256" key="3">
    <source>
        <dbReference type="ARBA" id="ARBA00022781"/>
    </source>
</evidence>
<dbReference type="CDD" id="cd14785">
    <property type="entry name" value="V-ATPase_C"/>
    <property type="match status" value="1"/>
</dbReference>
<comment type="subunit">
    <text evidence="5">V-ATPase is a heteromultimeric enzyme composed of a peripheral catalytic V1 complex (components A to H) attached to an integral membrane V0 proton pore complex.</text>
</comment>
<evidence type="ECO:0000313" key="7">
    <source>
        <dbReference type="Proteomes" id="UP000324705"/>
    </source>
</evidence>
<organism evidence="6 7">
    <name type="scientific">Triticum turgidum subsp. durum</name>
    <name type="common">Durum wheat</name>
    <name type="synonym">Triticum durum</name>
    <dbReference type="NCBI Taxonomy" id="4567"/>
    <lineage>
        <taxon>Eukaryota</taxon>
        <taxon>Viridiplantae</taxon>
        <taxon>Streptophyta</taxon>
        <taxon>Embryophyta</taxon>
        <taxon>Tracheophyta</taxon>
        <taxon>Spermatophyta</taxon>
        <taxon>Magnoliopsida</taxon>
        <taxon>Liliopsida</taxon>
        <taxon>Poales</taxon>
        <taxon>Poaceae</taxon>
        <taxon>BOP clade</taxon>
        <taxon>Pooideae</taxon>
        <taxon>Triticodae</taxon>
        <taxon>Triticeae</taxon>
        <taxon>Triticinae</taxon>
        <taxon>Triticum</taxon>
    </lineage>
</organism>
<dbReference type="InterPro" id="IPR004907">
    <property type="entry name" value="ATPase_V1-cplx_csu"/>
</dbReference>
<comment type="similarity">
    <text evidence="1 5">Belongs to the V-ATPase C subunit family.</text>
</comment>
<evidence type="ECO:0000256" key="5">
    <source>
        <dbReference type="RuleBase" id="RU364010"/>
    </source>
</evidence>
<dbReference type="Pfam" id="PF03223">
    <property type="entry name" value="V-ATPase_C"/>
    <property type="match status" value="1"/>
</dbReference>
<keyword evidence="7" id="KW-1185">Reference proteome</keyword>
<dbReference type="EMBL" id="LT934111">
    <property type="protein sequence ID" value="VAH11719.1"/>
    <property type="molecule type" value="Genomic_DNA"/>
</dbReference>
<sequence length="230" mass="25663">MATRYWIAALPVADDNVAAGKTALWARLQDAISRHSFDTPLYRFTVPDLRPGTLDSLLALSDDLVKSNIFIEGVSHKIRRQIEDLERAGGVEPGTLTVDGVPVDSYLTRFVWDEGKYPVNAPLKETVASIQSQVAKIEDDMKVRVAEYGNVKSQLGAINRKQTGSLAVRDLSNLIKPEDMVTSEHLVTLLSIVPKYSQKDWLSSYESLDTFVFQGRQKSFTRIMSMLSTL</sequence>
<name>A0A9R0QLA3_TRITD</name>
<dbReference type="Gene3D" id="1.20.1460.10">
    <property type="entry name" value="subunit c (vma5p) of the yeast v-atpase, domain 2"/>
    <property type="match status" value="1"/>
</dbReference>